<organism evidence="1 2">
    <name type="scientific">Streptomyces drozdowiczii</name>
    <dbReference type="NCBI Taxonomy" id="202862"/>
    <lineage>
        <taxon>Bacteria</taxon>
        <taxon>Bacillati</taxon>
        <taxon>Actinomycetota</taxon>
        <taxon>Actinomycetes</taxon>
        <taxon>Kitasatosporales</taxon>
        <taxon>Streptomycetaceae</taxon>
        <taxon>Streptomyces</taxon>
    </lineage>
</organism>
<dbReference type="Pfam" id="PF11750">
    <property type="entry name" value="DUF3307"/>
    <property type="match status" value="1"/>
</dbReference>
<keyword evidence="2" id="KW-1185">Reference proteome</keyword>
<evidence type="ECO:0000313" key="1">
    <source>
        <dbReference type="EMBL" id="UZK58210.1"/>
    </source>
</evidence>
<sequence>MFASVFVLLYVAHLLADYPLQTDHQAEHKAARNAAGWRANLTHAGTHVAACSLALVVAAVVLDESVGVLPGAAAVALIGLTHGFIDRRWPIQWWMTHTRQPEWAAKGGAAHVDQTAHVLVLAVAALTLTALS</sequence>
<dbReference type="EMBL" id="CP098740">
    <property type="protein sequence ID" value="UZK58210.1"/>
    <property type="molecule type" value="Genomic_DNA"/>
</dbReference>
<gene>
    <name evidence="1" type="ORF">NEH16_32740</name>
</gene>
<accession>A0ABY6Q1Q6</accession>
<evidence type="ECO:0000313" key="2">
    <source>
        <dbReference type="Proteomes" id="UP001164963"/>
    </source>
</evidence>
<reference evidence="1" key="1">
    <citation type="journal article" date="2022" name="Front. Microbiol.">
        <title>Mirubactin C rescues the lethal effect of cell wall biosynthesis mutations in Bacillus subtilis.</title>
        <authorList>
            <person name="Kepplinger B."/>
            <person name="Wen X."/>
            <person name="Tyler A.R."/>
            <person name="Kim B.Y."/>
            <person name="Brown J."/>
            <person name="Banks P."/>
            <person name="Dashti Y."/>
            <person name="Mackenzie E.S."/>
            <person name="Wills C."/>
            <person name="Kawai Y."/>
            <person name="Waldron K.J."/>
            <person name="Allenby N.E.E."/>
            <person name="Wu L.J."/>
            <person name="Hall M.J."/>
            <person name="Errington J."/>
        </authorList>
    </citation>
    <scope>NUCLEOTIDE SEQUENCE</scope>
    <source>
        <strain evidence="1">MDA8-470</strain>
    </source>
</reference>
<proteinExistence type="predicted"/>
<protein>
    <submittedName>
        <fullName evidence="1">DUF3307 domain-containing protein</fullName>
    </submittedName>
</protein>
<dbReference type="RefSeq" id="WP_265546770.1">
    <property type="nucleotide sequence ID" value="NZ_CP098740.1"/>
</dbReference>
<dbReference type="InterPro" id="IPR021737">
    <property type="entry name" value="Phage_phiKZ_Orf197"/>
</dbReference>
<name>A0ABY6Q1Q6_9ACTN</name>
<dbReference type="Proteomes" id="UP001164963">
    <property type="component" value="Chromosome"/>
</dbReference>